<evidence type="ECO:0000256" key="3">
    <source>
        <dbReference type="ARBA" id="ARBA00022723"/>
    </source>
</evidence>
<keyword evidence="8" id="KW-1185">Reference proteome</keyword>
<evidence type="ECO:0000256" key="5">
    <source>
        <dbReference type="ARBA" id="ARBA00023014"/>
    </source>
</evidence>
<dbReference type="InterPro" id="IPR007197">
    <property type="entry name" value="rSAM"/>
</dbReference>
<gene>
    <name evidence="7" type="ORF">LAUMK142_00853</name>
</gene>
<dbReference type="CDD" id="cd01335">
    <property type="entry name" value="Radical_SAM"/>
    <property type="match status" value="1"/>
</dbReference>
<dbReference type="Gene3D" id="3.80.30.20">
    <property type="entry name" value="tm_1862 like domain"/>
    <property type="match status" value="1"/>
</dbReference>
<dbReference type="SFLD" id="SFLDG01095">
    <property type="entry name" value="Uncharacterised_Radical_SAM_Su"/>
    <property type="match status" value="1"/>
</dbReference>
<feature type="domain" description="Radical SAM core" evidence="6">
    <location>
        <begin position="18"/>
        <end position="252"/>
    </location>
</feature>
<keyword evidence="4" id="KW-0408">Iron</keyword>
<dbReference type="SMART" id="SM00729">
    <property type="entry name" value="Elp3"/>
    <property type="match status" value="1"/>
</dbReference>
<dbReference type="InterPro" id="IPR023404">
    <property type="entry name" value="rSAM_horseshoe"/>
</dbReference>
<name>A0A498QMN2_9MYCO</name>
<protein>
    <recommendedName>
        <fullName evidence="6">Radical SAM core domain-containing protein</fullName>
    </recommendedName>
</protein>
<dbReference type="GO" id="GO:0003824">
    <property type="term" value="F:catalytic activity"/>
    <property type="evidence" value="ECO:0007669"/>
    <property type="project" value="InterPro"/>
</dbReference>
<evidence type="ECO:0000256" key="1">
    <source>
        <dbReference type="ARBA" id="ARBA00001966"/>
    </source>
</evidence>
<evidence type="ECO:0000256" key="4">
    <source>
        <dbReference type="ARBA" id="ARBA00023004"/>
    </source>
</evidence>
<keyword evidence="2" id="KW-0949">S-adenosyl-L-methionine</keyword>
<proteinExistence type="predicted"/>
<dbReference type="InterPro" id="IPR058240">
    <property type="entry name" value="rSAM_sf"/>
</dbReference>
<comment type="cofactor">
    <cofactor evidence="1">
        <name>[4Fe-4S] cluster</name>
        <dbReference type="ChEBI" id="CHEBI:49883"/>
    </cofactor>
</comment>
<dbReference type="RefSeq" id="WP_051490197.1">
    <property type="nucleotide sequence ID" value="NZ_UPHU01000001.1"/>
</dbReference>
<keyword evidence="3" id="KW-0479">Metal-binding</keyword>
<evidence type="ECO:0000259" key="6">
    <source>
        <dbReference type="PROSITE" id="PS51918"/>
    </source>
</evidence>
<dbReference type="Proteomes" id="UP000268285">
    <property type="component" value="Unassembled WGS sequence"/>
</dbReference>
<organism evidence="7 8">
    <name type="scientific">Mycobacterium pseudokansasii</name>
    <dbReference type="NCBI Taxonomy" id="2341080"/>
    <lineage>
        <taxon>Bacteria</taxon>
        <taxon>Bacillati</taxon>
        <taxon>Actinomycetota</taxon>
        <taxon>Actinomycetes</taxon>
        <taxon>Mycobacteriales</taxon>
        <taxon>Mycobacteriaceae</taxon>
        <taxon>Mycobacterium</taxon>
    </lineage>
</organism>
<accession>A0A498QMN2</accession>
<dbReference type="PROSITE" id="PS51918">
    <property type="entry name" value="RADICAL_SAM"/>
    <property type="match status" value="1"/>
</dbReference>
<dbReference type="SFLD" id="SFLDG01082">
    <property type="entry name" value="B12-binding_domain_containing"/>
    <property type="match status" value="1"/>
</dbReference>
<dbReference type="PANTHER" id="PTHR43409">
    <property type="entry name" value="ANAEROBIC MAGNESIUM-PROTOPORPHYRIN IX MONOMETHYL ESTER CYCLASE-RELATED"/>
    <property type="match status" value="1"/>
</dbReference>
<dbReference type="GO" id="GO:0046872">
    <property type="term" value="F:metal ion binding"/>
    <property type="evidence" value="ECO:0007669"/>
    <property type="project" value="UniProtKB-KW"/>
</dbReference>
<dbReference type="SUPFAM" id="SSF102114">
    <property type="entry name" value="Radical SAM enzymes"/>
    <property type="match status" value="1"/>
</dbReference>
<reference evidence="7 8" key="1">
    <citation type="submission" date="2018-09" db="EMBL/GenBank/DDBJ databases">
        <authorList>
            <person name="Tagini F."/>
        </authorList>
    </citation>
    <scope>NUCLEOTIDE SEQUENCE [LARGE SCALE GENOMIC DNA]</scope>
    <source>
        <strain evidence="7 8">MK142</strain>
    </source>
</reference>
<evidence type="ECO:0000256" key="2">
    <source>
        <dbReference type="ARBA" id="ARBA00022691"/>
    </source>
</evidence>
<sequence length="301" mass="32912">MVLNTPYYLRAIVTGTAHFGRFGYDACPSIGCNRPTCKFCMCSLMPKTESYVREPADILADIDEAGDKYGAAVEKVFFTLASALCAPTDTLLAAAGPLPGTVPEPAADIASYAHPLDILRKTDDELRALVAAGLKRIYVGVESGSDTVLRAVHKGGRSAQVERACLRAIDAGLELSCQVILGLGGVRHTDDHAEATARILTNVSPDYVGFLSLMVTPRTKLAEEVEAGTFQLLDEKQYLDEFERIIEGTRPRRPMVVRSNHPSNHLTVRGTLPHDRDKILASFHTARSGNLRRNEEFMRNL</sequence>
<dbReference type="PANTHER" id="PTHR43409:SF4">
    <property type="entry name" value="RADICAL SAM SUPERFAMILY PROTEIN"/>
    <property type="match status" value="1"/>
</dbReference>
<evidence type="ECO:0000313" key="8">
    <source>
        <dbReference type="Proteomes" id="UP000268285"/>
    </source>
</evidence>
<dbReference type="GO" id="GO:0051536">
    <property type="term" value="F:iron-sulfur cluster binding"/>
    <property type="evidence" value="ECO:0007669"/>
    <property type="project" value="UniProtKB-KW"/>
</dbReference>
<dbReference type="OrthoDB" id="9782387at2"/>
<dbReference type="InterPro" id="IPR006638">
    <property type="entry name" value="Elp3/MiaA/NifB-like_rSAM"/>
</dbReference>
<dbReference type="InterPro" id="IPR051198">
    <property type="entry name" value="BchE-like"/>
</dbReference>
<dbReference type="SFLD" id="SFLDS00029">
    <property type="entry name" value="Radical_SAM"/>
    <property type="match status" value="2"/>
</dbReference>
<evidence type="ECO:0000313" key="7">
    <source>
        <dbReference type="EMBL" id="VBA47614.1"/>
    </source>
</evidence>
<dbReference type="AlphaFoldDB" id="A0A498QMN2"/>
<keyword evidence="5" id="KW-0411">Iron-sulfur</keyword>
<dbReference type="Pfam" id="PF04055">
    <property type="entry name" value="Radical_SAM"/>
    <property type="match status" value="1"/>
</dbReference>
<dbReference type="EMBL" id="UPHU01000001">
    <property type="protein sequence ID" value="VBA47614.1"/>
    <property type="molecule type" value="Genomic_DNA"/>
</dbReference>